<organism evidence="1 2">
    <name type="scientific">Candidatus Amesbacteria bacterium GW2011_GWC1_47_15</name>
    <dbReference type="NCBI Taxonomy" id="1618364"/>
    <lineage>
        <taxon>Bacteria</taxon>
        <taxon>Candidatus Amesiibacteriota</taxon>
    </lineage>
</organism>
<name>A0A0G1S3Y6_9BACT</name>
<evidence type="ECO:0000313" key="1">
    <source>
        <dbReference type="EMBL" id="KKU64199.1"/>
    </source>
</evidence>
<sequence>MDDFEQTNWWAYLDEPMRDLMQQSISLLKVFNTQTLMFNHDYSFIVFGAAKAYEGFLKKLLLDLGLIRGYQYRGEHFRIGRAMSPSLPTRYRHGWVYGKLSGKCGGDEIPRKLWETWKRARNRLFHYFPDHKSLISLGEAGELVTEISTRMDEALQGCQVSGNIRIQR</sequence>
<accession>A0A0G1S3Y6</accession>
<protein>
    <recommendedName>
        <fullName evidence="3">Bacterial toxin RNase RnlA/LsoA DBD domain-containing protein</fullName>
    </recommendedName>
</protein>
<dbReference type="EMBL" id="LCNU01000011">
    <property type="protein sequence ID" value="KKU64199.1"/>
    <property type="molecule type" value="Genomic_DNA"/>
</dbReference>
<gene>
    <name evidence="1" type="ORF">UX86_C0011G0007</name>
</gene>
<evidence type="ECO:0008006" key="3">
    <source>
        <dbReference type="Google" id="ProtNLM"/>
    </source>
</evidence>
<proteinExistence type="predicted"/>
<reference evidence="1 2" key="1">
    <citation type="journal article" date="2015" name="Nature">
        <title>rRNA introns, odd ribosomes, and small enigmatic genomes across a large radiation of phyla.</title>
        <authorList>
            <person name="Brown C.T."/>
            <person name="Hug L.A."/>
            <person name="Thomas B.C."/>
            <person name="Sharon I."/>
            <person name="Castelle C.J."/>
            <person name="Singh A."/>
            <person name="Wilkins M.J."/>
            <person name="Williams K.H."/>
            <person name="Banfield J.F."/>
        </authorList>
    </citation>
    <scope>NUCLEOTIDE SEQUENCE [LARGE SCALE GENOMIC DNA]</scope>
</reference>
<evidence type="ECO:0000313" key="2">
    <source>
        <dbReference type="Proteomes" id="UP000034502"/>
    </source>
</evidence>
<dbReference type="Proteomes" id="UP000034502">
    <property type="component" value="Unassembled WGS sequence"/>
</dbReference>
<comment type="caution">
    <text evidence="1">The sequence shown here is derived from an EMBL/GenBank/DDBJ whole genome shotgun (WGS) entry which is preliminary data.</text>
</comment>
<dbReference type="STRING" id="1618364.UX86_C0011G0007"/>
<dbReference type="AlphaFoldDB" id="A0A0G1S3Y6"/>